<feature type="transmembrane region" description="Helical" evidence="7">
    <location>
        <begin position="201"/>
        <end position="221"/>
    </location>
</feature>
<feature type="region of interest" description="Disordered" evidence="6">
    <location>
        <begin position="1"/>
        <end position="31"/>
    </location>
</feature>
<feature type="compositionally biased region" description="Polar residues" evidence="6">
    <location>
        <begin position="1"/>
        <end position="16"/>
    </location>
</feature>
<dbReference type="InterPro" id="IPR000412">
    <property type="entry name" value="ABC_2_transport"/>
</dbReference>
<dbReference type="GO" id="GO:0046677">
    <property type="term" value="P:response to antibiotic"/>
    <property type="evidence" value="ECO:0007669"/>
    <property type="project" value="UniProtKB-KW"/>
</dbReference>
<comment type="subcellular location">
    <subcellularLocation>
        <location evidence="1">Membrane</location>
        <topology evidence="1">Multi-pass membrane protein</topology>
    </subcellularLocation>
</comment>
<evidence type="ECO:0000256" key="2">
    <source>
        <dbReference type="ARBA" id="ARBA00022692"/>
    </source>
</evidence>
<evidence type="ECO:0000256" key="5">
    <source>
        <dbReference type="ARBA" id="ARBA00023251"/>
    </source>
</evidence>
<dbReference type="OrthoDB" id="3745966at2"/>
<evidence type="ECO:0000256" key="4">
    <source>
        <dbReference type="ARBA" id="ARBA00023136"/>
    </source>
</evidence>
<dbReference type="InterPro" id="IPR013525">
    <property type="entry name" value="ABC2_TM"/>
</dbReference>
<evidence type="ECO:0000256" key="7">
    <source>
        <dbReference type="SAM" id="Phobius"/>
    </source>
</evidence>
<proteinExistence type="predicted"/>
<feature type="transmembrane region" description="Helical" evidence="7">
    <location>
        <begin position="137"/>
        <end position="166"/>
    </location>
</feature>
<feature type="transmembrane region" description="Helical" evidence="7">
    <location>
        <begin position="94"/>
        <end position="116"/>
    </location>
</feature>
<evidence type="ECO:0000256" key="6">
    <source>
        <dbReference type="SAM" id="MobiDB-lite"/>
    </source>
</evidence>
<sequence>MTTLSQHDQQPATPSHSSPPPRGRPGGAPAADADRALVGGVGLAVTHAKWILIETFRVPIAWIGGMLFPVLAFSFFALPIPAVRDDSAAAMQAIVSMMVFGFLANGLFSLGLELASQRAKPWAPYLRTLPGRRGARIVGLITATLVTALISVVPVLVVGLLFTAAAPDPGRLALGIATVVATSVPAALIGLIIGTTCGEKAAIAVTQLVMFVMAFASGLFLPPMMFPAWLEVATRFLPVRAARELSLSVATGTPVEWWMLVSFLVWTVVLAVVGVVLFRRDEGRRFR</sequence>
<evidence type="ECO:0000256" key="3">
    <source>
        <dbReference type="ARBA" id="ARBA00022989"/>
    </source>
</evidence>
<feature type="transmembrane region" description="Helical" evidence="7">
    <location>
        <begin position="257"/>
        <end position="278"/>
    </location>
</feature>
<evidence type="ECO:0000313" key="10">
    <source>
        <dbReference type="Proteomes" id="UP000431744"/>
    </source>
</evidence>
<dbReference type="PANTHER" id="PTHR43229:SF2">
    <property type="entry name" value="NODULATION PROTEIN J"/>
    <property type="match status" value="1"/>
</dbReference>
<comment type="caution">
    <text evidence="9">The sequence shown here is derived from an EMBL/GenBank/DDBJ whole genome shotgun (WGS) entry which is preliminary data.</text>
</comment>
<protein>
    <submittedName>
        <fullName evidence="9">ABC transporter permease</fullName>
    </submittedName>
</protein>
<evidence type="ECO:0000259" key="8">
    <source>
        <dbReference type="Pfam" id="PF01061"/>
    </source>
</evidence>
<feature type="domain" description="ABC-2 type transporter transmembrane" evidence="8">
    <location>
        <begin position="54"/>
        <end position="247"/>
    </location>
</feature>
<name>A0A6H9WQG9_9MICO</name>
<reference evidence="9 10" key="1">
    <citation type="submission" date="2019-09" db="EMBL/GenBank/DDBJ databases">
        <title>Phylogeny of genus Pseudoclavibacter and closely related genus.</title>
        <authorList>
            <person name="Li Y."/>
        </authorList>
    </citation>
    <scope>NUCLEOTIDE SEQUENCE [LARGE SCALE GENOMIC DNA]</scope>
    <source>
        <strain evidence="9 10">EGI 60007</strain>
    </source>
</reference>
<dbReference type="InterPro" id="IPR051784">
    <property type="entry name" value="Nod_factor_ABC_transporter"/>
</dbReference>
<keyword evidence="4 7" id="KW-0472">Membrane</keyword>
<dbReference type="GO" id="GO:0043190">
    <property type="term" value="C:ATP-binding cassette (ABC) transporter complex"/>
    <property type="evidence" value="ECO:0007669"/>
    <property type="project" value="InterPro"/>
</dbReference>
<keyword evidence="2 7" id="KW-0812">Transmembrane</keyword>
<feature type="transmembrane region" description="Helical" evidence="7">
    <location>
        <begin position="172"/>
        <end position="194"/>
    </location>
</feature>
<dbReference type="GO" id="GO:0140359">
    <property type="term" value="F:ABC-type transporter activity"/>
    <property type="evidence" value="ECO:0007669"/>
    <property type="project" value="InterPro"/>
</dbReference>
<keyword evidence="10" id="KW-1185">Reference proteome</keyword>
<evidence type="ECO:0000256" key="1">
    <source>
        <dbReference type="ARBA" id="ARBA00004141"/>
    </source>
</evidence>
<keyword evidence="3 7" id="KW-1133">Transmembrane helix</keyword>
<accession>A0A6H9WQG9</accession>
<dbReference type="PIRSF" id="PIRSF006648">
    <property type="entry name" value="DrrB"/>
    <property type="match status" value="1"/>
</dbReference>
<keyword evidence="5" id="KW-0046">Antibiotic resistance</keyword>
<organism evidence="9 10">
    <name type="scientific">Pseudoclavibacter endophyticus</name>
    <dbReference type="NCBI Taxonomy" id="1778590"/>
    <lineage>
        <taxon>Bacteria</taxon>
        <taxon>Bacillati</taxon>
        <taxon>Actinomycetota</taxon>
        <taxon>Actinomycetes</taxon>
        <taxon>Micrococcales</taxon>
        <taxon>Microbacteriaceae</taxon>
        <taxon>Pseudoclavibacter</taxon>
    </lineage>
</organism>
<evidence type="ECO:0000313" key="9">
    <source>
        <dbReference type="EMBL" id="KAB1649035.1"/>
    </source>
</evidence>
<dbReference type="RefSeq" id="WP_158027592.1">
    <property type="nucleotide sequence ID" value="NZ_BMHG01000001.1"/>
</dbReference>
<dbReference type="AlphaFoldDB" id="A0A6H9WQG9"/>
<dbReference type="Proteomes" id="UP000431744">
    <property type="component" value="Unassembled WGS sequence"/>
</dbReference>
<dbReference type="PANTHER" id="PTHR43229">
    <property type="entry name" value="NODULATION PROTEIN J"/>
    <property type="match status" value="1"/>
</dbReference>
<feature type="transmembrane region" description="Helical" evidence="7">
    <location>
        <begin position="60"/>
        <end position="82"/>
    </location>
</feature>
<dbReference type="Pfam" id="PF01061">
    <property type="entry name" value="ABC2_membrane"/>
    <property type="match status" value="1"/>
</dbReference>
<dbReference type="EMBL" id="WBJY01000001">
    <property type="protein sequence ID" value="KAB1649035.1"/>
    <property type="molecule type" value="Genomic_DNA"/>
</dbReference>
<gene>
    <name evidence="9" type="ORF">F8O04_01755</name>
</gene>